<evidence type="ECO:0000313" key="7">
    <source>
        <dbReference type="Proteomes" id="UP001150538"/>
    </source>
</evidence>
<dbReference type="SFLD" id="SFLDG01206">
    <property type="entry name" value="Xi.1"/>
    <property type="match status" value="1"/>
</dbReference>
<evidence type="ECO:0000256" key="2">
    <source>
        <dbReference type="PIRSR" id="PIRSR015753-2"/>
    </source>
</evidence>
<feature type="domain" description="GST C-terminal" evidence="5">
    <location>
        <begin position="167"/>
        <end position="292"/>
    </location>
</feature>
<feature type="active site" description="Proton donor/acceptor" evidence="1">
    <location>
        <position position="190"/>
    </location>
</feature>
<name>A0A9W8A3R1_9FUNG</name>
<dbReference type="GO" id="GO:0016491">
    <property type="term" value="F:oxidoreductase activity"/>
    <property type="evidence" value="ECO:0007669"/>
    <property type="project" value="UniProtKB-KW"/>
</dbReference>
<evidence type="ECO:0000256" key="4">
    <source>
        <dbReference type="SAM" id="MobiDB-lite"/>
    </source>
</evidence>
<dbReference type="Pfam" id="PF13409">
    <property type="entry name" value="GST_N_2"/>
    <property type="match status" value="1"/>
</dbReference>
<evidence type="ECO:0000256" key="3">
    <source>
        <dbReference type="PIRSR" id="PIRSR015753-3"/>
    </source>
</evidence>
<proteinExistence type="predicted"/>
<gene>
    <name evidence="6" type="primary">ECM4</name>
    <name evidence="6" type="ORF">H4219_003586</name>
</gene>
<evidence type="ECO:0000313" key="6">
    <source>
        <dbReference type="EMBL" id="KAJ1916767.1"/>
    </source>
</evidence>
<dbReference type="SFLD" id="SFLDG01148">
    <property type="entry name" value="Xi_(cytGST)"/>
    <property type="match status" value="1"/>
</dbReference>
<dbReference type="Proteomes" id="UP001150538">
    <property type="component" value="Unassembled WGS sequence"/>
</dbReference>
<feature type="site" description="Lowers pKa of active site Cys" evidence="3">
    <location>
        <position position="248"/>
    </location>
</feature>
<dbReference type="InterPro" id="IPR010987">
    <property type="entry name" value="Glutathione-S-Trfase_C-like"/>
</dbReference>
<dbReference type="GO" id="GO:0005737">
    <property type="term" value="C:cytoplasm"/>
    <property type="evidence" value="ECO:0007669"/>
    <property type="project" value="TreeGrafter"/>
</dbReference>
<keyword evidence="7" id="KW-1185">Reference proteome</keyword>
<dbReference type="Gene3D" id="1.20.1050.10">
    <property type="match status" value="1"/>
</dbReference>
<dbReference type="SUPFAM" id="SSF47616">
    <property type="entry name" value="GST C-terminal domain-like"/>
    <property type="match status" value="1"/>
</dbReference>
<dbReference type="PIRSF" id="PIRSF015753">
    <property type="entry name" value="GST"/>
    <property type="match status" value="1"/>
</dbReference>
<feature type="binding site" evidence="2">
    <location>
        <position position="86"/>
    </location>
    <ligand>
        <name>glutathione</name>
        <dbReference type="ChEBI" id="CHEBI:57925"/>
    </ligand>
</feature>
<reference evidence="6" key="1">
    <citation type="submission" date="2022-07" db="EMBL/GenBank/DDBJ databases">
        <title>Phylogenomic reconstructions and comparative analyses of Kickxellomycotina fungi.</title>
        <authorList>
            <person name="Reynolds N.K."/>
            <person name="Stajich J.E."/>
            <person name="Barry K."/>
            <person name="Grigoriev I.V."/>
            <person name="Crous P."/>
            <person name="Smith M.E."/>
        </authorList>
    </citation>
    <scope>NUCLEOTIDE SEQUENCE</scope>
    <source>
        <strain evidence="6">NBRC 100468</strain>
    </source>
</reference>
<keyword evidence="6" id="KW-0560">Oxidoreductase</keyword>
<dbReference type="InterPro" id="IPR004045">
    <property type="entry name" value="Glutathione_S-Trfase_N"/>
</dbReference>
<feature type="binding site" evidence="2">
    <location>
        <begin position="140"/>
        <end position="141"/>
    </location>
    <ligand>
        <name>glutathione</name>
        <dbReference type="ChEBI" id="CHEBI:57925"/>
    </ligand>
</feature>
<dbReference type="InterPro" id="IPR036249">
    <property type="entry name" value="Thioredoxin-like_sf"/>
</dbReference>
<dbReference type="PROSITE" id="PS50405">
    <property type="entry name" value="GST_CTER"/>
    <property type="match status" value="1"/>
</dbReference>
<evidence type="ECO:0000256" key="1">
    <source>
        <dbReference type="PIRSR" id="PIRSR015753-1"/>
    </source>
</evidence>
<evidence type="ECO:0000259" key="5">
    <source>
        <dbReference type="PROSITE" id="PS50405"/>
    </source>
</evidence>
<dbReference type="EC" id="1.8.5.7" evidence="6"/>
<dbReference type="FunFam" id="3.40.30.10:FF:000162">
    <property type="entry name" value="Glutathione S-transferase Gst3"/>
    <property type="match status" value="1"/>
</dbReference>
<feature type="active site" description="Nucleophile" evidence="1">
    <location>
        <position position="53"/>
    </location>
</feature>
<dbReference type="InterPro" id="IPR016639">
    <property type="entry name" value="GST_Omega/GSH"/>
</dbReference>
<dbReference type="InterPro" id="IPR047047">
    <property type="entry name" value="GST_Omega-like_C"/>
</dbReference>
<dbReference type="Gene3D" id="3.40.30.10">
    <property type="entry name" value="Glutaredoxin"/>
    <property type="match status" value="1"/>
</dbReference>
<protein>
    <submittedName>
        <fullName evidence="6">S-glutathionyl-(Chloro)hydroquinone reductase</fullName>
        <ecNumber evidence="6">1.8.5.7</ecNumber>
    </submittedName>
</protein>
<feature type="binding site" evidence="2">
    <location>
        <begin position="122"/>
        <end position="125"/>
    </location>
    <ligand>
        <name>glutathione</name>
        <dbReference type="ChEBI" id="CHEBI:57925"/>
    </ligand>
</feature>
<dbReference type="PANTHER" id="PTHR32419">
    <property type="entry name" value="GLUTATHIONYL-HYDROQUINONE REDUCTASE"/>
    <property type="match status" value="1"/>
</dbReference>
<sequence length="328" mass="37808">MSKQVGKAIKGWASADGEFRRQVSSFRDWISSDPSSKFQPEKGRYHLYVSLACPWAHRTLIARSIKGLKDVIGISVVDQFLGEGGWKFSDPKDCPGAIPDTVNDSKFLSELYFKAEPNYNARFTVPVLWDKKNKTIVNNESSEILRILNEGFNDIIEPEYQKIDLYPKNLRKEIDDINEWIYNDINNGVYKSGFATDQKVYENHVTKLFESLDRVEKILSDKQFLVGNVLTEADIRLWTTIVRFDPVYHGHFKCNLKLIAHDYPSILRWARLVYQLPGVKETVDMDHIKYHYYTSHTNINPTQIVPVSNGPDLENPVVKPEGDYLTRS</sequence>
<dbReference type="AlphaFoldDB" id="A0A9W8A3R1"/>
<dbReference type="CDD" id="cd03190">
    <property type="entry name" value="GST_C_Omega_like"/>
    <property type="match status" value="1"/>
</dbReference>
<dbReference type="InterPro" id="IPR036282">
    <property type="entry name" value="Glutathione-S-Trfase_C_sf"/>
</dbReference>
<dbReference type="SUPFAM" id="SSF52833">
    <property type="entry name" value="Thioredoxin-like"/>
    <property type="match status" value="1"/>
</dbReference>
<dbReference type="OrthoDB" id="5550044at2759"/>
<feature type="region of interest" description="Disordered" evidence="4">
    <location>
        <begin position="308"/>
        <end position="328"/>
    </location>
</feature>
<dbReference type="EMBL" id="JANBPU010000092">
    <property type="protein sequence ID" value="KAJ1916767.1"/>
    <property type="molecule type" value="Genomic_DNA"/>
</dbReference>
<dbReference type="GO" id="GO:0004364">
    <property type="term" value="F:glutathione transferase activity"/>
    <property type="evidence" value="ECO:0007669"/>
    <property type="project" value="InterPro"/>
</dbReference>
<comment type="caution">
    <text evidence="6">The sequence shown here is derived from an EMBL/GenBank/DDBJ whole genome shotgun (WGS) entry which is preliminary data.</text>
</comment>
<organism evidence="6 7">
    <name type="scientific">Mycoemilia scoparia</name>
    <dbReference type="NCBI Taxonomy" id="417184"/>
    <lineage>
        <taxon>Eukaryota</taxon>
        <taxon>Fungi</taxon>
        <taxon>Fungi incertae sedis</taxon>
        <taxon>Zoopagomycota</taxon>
        <taxon>Kickxellomycotina</taxon>
        <taxon>Kickxellomycetes</taxon>
        <taxon>Kickxellales</taxon>
        <taxon>Kickxellaceae</taxon>
        <taxon>Mycoemilia</taxon>
    </lineage>
</organism>
<accession>A0A9W8A3R1</accession>
<dbReference type="PANTHER" id="PTHR32419:SF6">
    <property type="entry name" value="GLUTATHIONE S-TRANSFERASE OMEGA-LIKE 1-RELATED"/>
    <property type="match status" value="1"/>
</dbReference>
<feature type="site" description="Lowers pKa of active site Cys" evidence="3">
    <location>
        <position position="292"/>
    </location>
</feature>
<dbReference type="SFLD" id="SFLDS00019">
    <property type="entry name" value="Glutathione_Transferase_(cytos"/>
    <property type="match status" value="1"/>
</dbReference>
<dbReference type="Pfam" id="PF13410">
    <property type="entry name" value="GST_C_2"/>
    <property type="match status" value="1"/>
</dbReference>
<dbReference type="InterPro" id="IPR040079">
    <property type="entry name" value="Glutathione_S-Trfase"/>
</dbReference>